<feature type="domain" description="SET" evidence="1">
    <location>
        <begin position="177"/>
        <end position="272"/>
    </location>
</feature>
<sequence>MFPHFCNFAFLSPIFSRYRQCWRESPLHTVAIQTSLDGLKEYVLPTQPYSRSTAKAEKESEYAPWSHPPICTSTLPGINDTLCVYTSPSFASGRGISLFTIPSLAHQFAALPAFQAPLPPHINKPTHTYHTSAIPGKGIGMLASQALSFGDRVTAHTPAFIAYLESELSTPLRETWWRTAVDRLPEGVKKEFMGLTYVYGDERVRVQDIVKANTFQIEVGGVNHLVVWPETSRLNHACAPNAQYVIDTDTLTHYVHVTRPIAPGEEITISYTPPLTPTQTRQSQLHHGFNFICTCPRCKSPTSDETLSRIQTLQAHLNDWSPASPASPAMAEELLQLYCDEGLQGFMDAAYGFAALAYGAVGDADAAVRYAGLAREAIEMKDGRGVPNFGLWEGFLEGGARAHWSWRRRV</sequence>
<dbReference type="EMBL" id="ML975517">
    <property type="protein sequence ID" value="KAF1828636.1"/>
    <property type="molecule type" value="Genomic_DNA"/>
</dbReference>
<proteinExistence type="predicted"/>
<dbReference type="AlphaFoldDB" id="A0A6A5JYA7"/>
<organism evidence="2 3">
    <name type="scientific">Decorospora gaudefroyi</name>
    <dbReference type="NCBI Taxonomy" id="184978"/>
    <lineage>
        <taxon>Eukaryota</taxon>
        <taxon>Fungi</taxon>
        <taxon>Dikarya</taxon>
        <taxon>Ascomycota</taxon>
        <taxon>Pezizomycotina</taxon>
        <taxon>Dothideomycetes</taxon>
        <taxon>Pleosporomycetidae</taxon>
        <taxon>Pleosporales</taxon>
        <taxon>Pleosporineae</taxon>
        <taxon>Pleosporaceae</taxon>
        <taxon>Decorospora</taxon>
    </lineage>
</organism>
<dbReference type="SUPFAM" id="SSF82199">
    <property type="entry name" value="SET domain"/>
    <property type="match status" value="1"/>
</dbReference>
<dbReference type="InterPro" id="IPR001214">
    <property type="entry name" value="SET_dom"/>
</dbReference>
<name>A0A6A5JYA7_9PLEO</name>
<evidence type="ECO:0000313" key="2">
    <source>
        <dbReference type="EMBL" id="KAF1828636.1"/>
    </source>
</evidence>
<keyword evidence="3" id="KW-1185">Reference proteome</keyword>
<dbReference type="InterPro" id="IPR046341">
    <property type="entry name" value="SET_dom_sf"/>
</dbReference>
<dbReference type="PROSITE" id="PS50280">
    <property type="entry name" value="SET"/>
    <property type="match status" value="1"/>
</dbReference>
<protein>
    <submittedName>
        <fullName evidence="2">SET domain-containing protein</fullName>
    </submittedName>
</protein>
<dbReference type="Proteomes" id="UP000800040">
    <property type="component" value="Unassembled WGS sequence"/>
</dbReference>
<dbReference type="CDD" id="cd20071">
    <property type="entry name" value="SET_SMYD"/>
    <property type="match status" value="1"/>
</dbReference>
<evidence type="ECO:0000259" key="1">
    <source>
        <dbReference type="PROSITE" id="PS50280"/>
    </source>
</evidence>
<dbReference type="OrthoDB" id="265717at2759"/>
<dbReference type="Gene3D" id="2.170.270.10">
    <property type="entry name" value="SET domain"/>
    <property type="match status" value="1"/>
</dbReference>
<dbReference type="PANTHER" id="PTHR47332:SF6">
    <property type="entry name" value="SET DOMAIN-CONTAINING PROTEIN"/>
    <property type="match status" value="1"/>
</dbReference>
<reference evidence="2" key="1">
    <citation type="submission" date="2020-01" db="EMBL/GenBank/DDBJ databases">
        <authorList>
            <consortium name="DOE Joint Genome Institute"/>
            <person name="Haridas S."/>
            <person name="Albert R."/>
            <person name="Binder M."/>
            <person name="Bloem J."/>
            <person name="Labutti K."/>
            <person name="Salamov A."/>
            <person name="Andreopoulos B."/>
            <person name="Baker S.E."/>
            <person name="Barry K."/>
            <person name="Bills G."/>
            <person name="Bluhm B.H."/>
            <person name="Cannon C."/>
            <person name="Castanera R."/>
            <person name="Culley D.E."/>
            <person name="Daum C."/>
            <person name="Ezra D."/>
            <person name="Gonzalez J.B."/>
            <person name="Henrissat B."/>
            <person name="Kuo A."/>
            <person name="Liang C."/>
            <person name="Lipzen A."/>
            <person name="Lutzoni F."/>
            <person name="Magnuson J."/>
            <person name="Mondo S."/>
            <person name="Nolan M."/>
            <person name="Ohm R."/>
            <person name="Pangilinan J."/>
            <person name="Park H.-J."/>
            <person name="Ramirez L."/>
            <person name="Alfaro M."/>
            <person name="Sun H."/>
            <person name="Tritt A."/>
            <person name="Yoshinaga Y."/>
            <person name="Zwiers L.-H."/>
            <person name="Turgeon B.G."/>
            <person name="Goodwin S.B."/>
            <person name="Spatafora J.W."/>
            <person name="Crous P.W."/>
            <person name="Grigoriev I.V."/>
        </authorList>
    </citation>
    <scope>NUCLEOTIDE SEQUENCE</scope>
    <source>
        <strain evidence="2">P77</strain>
    </source>
</reference>
<gene>
    <name evidence="2" type="ORF">BDW02DRAFT_593143</name>
</gene>
<evidence type="ECO:0000313" key="3">
    <source>
        <dbReference type="Proteomes" id="UP000800040"/>
    </source>
</evidence>
<dbReference type="Pfam" id="PF00856">
    <property type="entry name" value="SET"/>
    <property type="match status" value="1"/>
</dbReference>
<dbReference type="PANTHER" id="PTHR47332">
    <property type="entry name" value="SET DOMAIN-CONTAINING PROTEIN 5"/>
    <property type="match status" value="1"/>
</dbReference>
<dbReference type="InterPro" id="IPR053185">
    <property type="entry name" value="SET_domain_protein"/>
</dbReference>
<accession>A0A6A5JYA7</accession>